<sequence>MDAFKIKDLPMQLILVVQPRFTASVVEGVDWVFVDHSSYHRPGTPYGDIQSAFGDNQFCKISGLVVNKTRPSIPIQAFWYGAGNFLLCLLLLNVSRCERMKCLKRLIIWLMIRFSNGEARGAYPCLLIQTKQQPSVLRAEAQGRNEGYGFQFIYWEWDPLKGHITNGTPAYEMWMMELLRELLSNNFGNGFGRVIFCFHRRLRKPLEGTMFVGKKHSFPIVAITRSYLASSCSFVASVRCDHETNQIERFSYRRAKLERRPQTKDGQASVPRVRVFPIMKSRSCVVGLVARQSTGWRLISARCTLWGEEGGDGPLDIVLSGSSHLVHSPLDGRCKGQSLGVVSTPYCRAAKLTLVY</sequence>
<evidence type="ECO:0000313" key="1">
    <source>
        <dbReference type="EMBL" id="KAI5669103.1"/>
    </source>
</evidence>
<proteinExistence type="predicted"/>
<protein>
    <submittedName>
        <fullName evidence="1">Uncharacterized protein</fullName>
    </submittedName>
</protein>
<keyword evidence="2" id="KW-1185">Reference proteome</keyword>
<dbReference type="EMBL" id="CM044704">
    <property type="protein sequence ID" value="KAI5669103.1"/>
    <property type="molecule type" value="Genomic_DNA"/>
</dbReference>
<reference evidence="2" key="1">
    <citation type="journal article" date="2023" name="Nat. Plants">
        <title>Single-cell RNA sequencing provides a high-resolution roadmap for understanding the multicellular compartmentation of specialized metabolism.</title>
        <authorList>
            <person name="Sun S."/>
            <person name="Shen X."/>
            <person name="Li Y."/>
            <person name="Li Y."/>
            <person name="Wang S."/>
            <person name="Li R."/>
            <person name="Zhang H."/>
            <person name="Shen G."/>
            <person name="Guo B."/>
            <person name="Wei J."/>
            <person name="Xu J."/>
            <person name="St-Pierre B."/>
            <person name="Chen S."/>
            <person name="Sun C."/>
        </authorList>
    </citation>
    <scope>NUCLEOTIDE SEQUENCE [LARGE SCALE GENOMIC DNA]</scope>
</reference>
<accession>A0ACC0B932</accession>
<name>A0ACC0B932_CATRO</name>
<comment type="caution">
    <text evidence="1">The sequence shown here is derived from an EMBL/GenBank/DDBJ whole genome shotgun (WGS) entry which is preliminary data.</text>
</comment>
<dbReference type="Proteomes" id="UP001060085">
    <property type="component" value="Linkage Group LG04"/>
</dbReference>
<gene>
    <name evidence="1" type="ORF">M9H77_18956</name>
</gene>
<organism evidence="1 2">
    <name type="scientific">Catharanthus roseus</name>
    <name type="common">Madagascar periwinkle</name>
    <name type="synonym">Vinca rosea</name>
    <dbReference type="NCBI Taxonomy" id="4058"/>
    <lineage>
        <taxon>Eukaryota</taxon>
        <taxon>Viridiplantae</taxon>
        <taxon>Streptophyta</taxon>
        <taxon>Embryophyta</taxon>
        <taxon>Tracheophyta</taxon>
        <taxon>Spermatophyta</taxon>
        <taxon>Magnoliopsida</taxon>
        <taxon>eudicotyledons</taxon>
        <taxon>Gunneridae</taxon>
        <taxon>Pentapetalae</taxon>
        <taxon>asterids</taxon>
        <taxon>lamiids</taxon>
        <taxon>Gentianales</taxon>
        <taxon>Apocynaceae</taxon>
        <taxon>Rauvolfioideae</taxon>
        <taxon>Vinceae</taxon>
        <taxon>Catharanthinae</taxon>
        <taxon>Catharanthus</taxon>
    </lineage>
</organism>
<evidence type="ECO:0000313" key="2">
    <source>
        <dbReference type="Proteomes" id="UP001060085"/>
    </source>
</evidence>